<dbReference type="Proteomes" id="UP001153954">
    <property type="component" value="Unassembled WGS sequence"/>
</dbReference>
<dbReference type="Gene3D" id="3.40.50.1820">
    <property type="entry name" value="alpha/beta hydrolase"/>
    <property type="match status" value="1"/>
</dbReference>
<comment type="catalytic activity">
    <reaction evidence="8">
        <text>a cholesterol ester + H2O = cholesterol + a fatty acid + H(+)</text>
        <dbReference type="Rhea" id="RHEA:36403"/>
        <dbReference type="ChEBI" id="CHEBI:15377"/>
        <dbReference type="ChEBI" id="CHEBI:15378"/>
        <dbReference type="ChEBI" id="CHEBI:16113"/>
        <dbReference type="ChEBI" id="CHEBI:17002"/>
        <dbReference type="ChEBI" id="CHEBI:28868"/>
        <dbReference type="EC" id="3.1.1.13"/>
    </reaction>
    <physiologicalReaction direction="left-to-right" evidence="8">
        <dbReference type="Rhea" id="RHEA:36404"/>
    </physiologicalReaction>
</comment>
<evidence type="ECO:0000256" key="3">
    <source>
        <dbReference type="ARBA" id="ARBA00019242"/>
    </source>
</evidence>
<keyword evidence="4" id="KW-0551">Lipid droplet</keyword>
<name>A0AAU9UT92_EUPED</name>
<dbReference type="EMBL" id="CAKOGL010000025">
    <property type="protein sequence ID" value="CAH2102236.1"/>
    <property type="molecule type" value="Genomic_DNA"/>
</dbReference>
<organism evidence="9 10">
    <name type="scientific">Euphydryas editha</name>
    <name type="common">Edith's checkerspot</name>
    <dbReference type="NCBI Taxonomy" id="104508"/>
    <lineage>
        <taxon>Eukaryota</taxon>
        <taxon>Metazoa</taxon>
        <taxon>Ecdysozoa</taxon>
        <taxon>Arthropoda</taxon>
        <taxon>Hexapoda</taxon>
        <taxon>Insecta</taxon>
        <taxon>Pterygota</taxon>
        <taxon>Neoptera</taxon>
        <taxon>Endopterygota</taxon>
        <taxon>Lepidoptera</taxon>
        <taxon>Glossata</taxon>
        <taxon>Ditrysia</taxon>
        <taxon>Papilionoidea</taxon>
        <taxon>Nymphalidae</taxon>
        <taxon>Nymphalinae</taxon>
        <taxon>Euphydryas</taxon>
    </lineage>
</organism>
<dbReference type="SUPFAM" id="SSF53474">
    <property type="entry name" value="alpha/beta-Hydrolases"/>
    <property type="match status" value="1"/>
</dbReference>
<dbReference type="Pfam" id="PF10230">
    <property type="entry name" value="LIDHydrolase"/>
    <property type="match status" value="1"/>
</dbReference>
<keyword evidence="5" id="KW-0378">Hydrolase</keyword>
<dbReference type="EC" id="3.1.1.13" evidence="7"/>
<protein>
    <recommendedName>
        <fullName evidence="3">Lipid droplet-associated hydrolase</fullName>
        <ecNumber evidence="7">3.1.1.13</ecNumber>
    </recommendedName>
    <alternativeName>
        <fullName evidence="6">Lipid droplet-associated serine hydrolase</fullName>
    </alternativeName>
</protein>
<reference evidence="9" key="1">
    <citation type="submission" date="2022-03" db="EMBL/GenBank/DDBJ databases">
        <authorList>
            <person name="Tunstrom K."/>
        </authorList>
    </citation>
    <scope>NUCLEOTIDE SEQUENCE</scope>
</reference>
<dbReference type="PANTHER" id="PTHR13390:SF0">
    <property type="entry name" value="LIPID DROPLET-ASSOCIATED HYDROLASE"/>
    <property type="match status" value="1"/>
</dbReference>
<dbReference type="InterPro" id="IPR029058">
    <property type="entry name" value="AB_hydrolase_fold"/>
</dbReference>
<keyword evidence="10" id="KW-1185">Reference proteome</keyword>
<evidence type="ECO:0000256" key="8">
    <source>
        <dbReference type="ARBA" id="ARBA00049527"/>
    </source>
</evidence>
<dbReference type="AlphaFoldDB" id="A0AAU9UT92"/>
<evidence type="ECO:0000313" key="10">
    <source>
        <dbReference type="Proteomes" id="UP001153954"/>
    </source>
</evidence>
<proteinExistence type="inferred from homology"/>
<evidence type="ECO:0000256" key="4">
    <source>
        <dbReference type="ARBA" id="ARBA00022677"/>
    </source>
</evidence>
<evidence type="ECO:0000256" key="6">
    <source>
        <dbReference type="ARBA" id="ARBA00031924"/>
    </source>
</evidence>
<evidence type="ECO:0000313" key="9">
    <source>
        <dbReference type="EMBL" id="CAH2102236.1"/>
    </source>
</evidence>
<accession>A0AAU9UT92</accession>
<comment type="subcellular location">
    <subcellularLocation>
        <location evidence="1">Lipid droplet</location>
    </subcellularLocation>
</comment>
<gene>
    <name evidence="9" type="ORF">EEDITHA_LOCUS16898</name>
</gene>
<evidence type="ECO:0000256" key="2">
    <source>
        <dbReference type="ARBA" id="ARBA00008300"/>
    </source>
</evidence>
<comment type="caution">
    <text evidence="9">The sequence shown here is derived from an EMBL/GenBank/DDBJ whole genome shotgun (WGS) entry which is preliminary data.</text>
</comment>
<dbReference type="GO" id="GO:0019915">
    <property type="term" value="P:lipid storage"/>
    <property type="evidence" value="ECO:0007669"/>
    <property type="project" value="InterPro"/>
</dbReference>
<comment type="similarity">
    <text evidence="2">Belongs to the AB hydrolase superfamily. LDAH family.</text>
</comment>
<evidence type="ECO:0000256" key="1">
    <source>
        <dbReference type="ARBA" id="ARBA00004502"/>
    </source>
</evidence>
<evidence type="ECO:0000256" key="5">
    <source>
        <dbReference type="ARBA" id="ARBA00022801"/>
    </source>
</evidence>
<dbReference type="GO" id="GO:0005811">
    <property type="term" value="C:lipid droplet"/>
    <property type="evidence" value="ECO:0007669"/>
    <property type="project" value="UniProtKB-SubCell"/>
</dbReference>
<dbReference type="GO" id="GO:0004771">
    <property type="term" value="F:sterol ester esterase activity"/>
    <property type="evidence" value="ECO:0007669"/>
    <property type="project" value="UniProtKB-EC"/>
</dbReference>
<sequence length="270" mass="31077">MNRLCKNLNSVQTEILTWGEPFVDRKQDIIVCITGNPGVSDFYIDFASELYKNVRLPLCVIGHAGHDYNSSNKTYQLVNNEHLFNLDAQVKHKLDFIENYIHPNSKIHLIGHSIGAWIIVECLHKNDHLMDRVLSINLLFPTLQRMAESKNGLIINLYLTIKSLPYNLCDAILKMVNPSVVEKILFMAYDEMDTVKKLNEEGIDKIKHLTNVIYGKRDNWAPLEYMDDLKKYKPSIKMTEAHDVEHAFVLRSSEFVADMVANFIKLKVNG</sequence>
<dbReference type="PANTHER" id="PTHR13390">
    <property type="entry name" value="LIPASE"/>
    <property type="match status" value="1"/>
</dbReference>
<evidence type="ECO:0000256" key="7">
    <source>
        <dbReference type="ARBA" id="ARBA00039150"/>
    </source>
</evidence>
<dbReference type="InterPro" id="IPR019363">
    <property type="entry name" value="LDAH"/>
</dbReference>